<evidence type="ECO:0000313" key="1">
    <source>
        <dbReference type="EMBL" id="CAD8134328.1"/>
    </source>
</evidence>
<dbReference type="OrthoDB" id="306940at2759"/>
<evidence type="ECO:0000313" key="2">
    <source>
        <dbReference type="Proteomes" id="UP000689195"/>
    </source>
</evidence>
<dbReference type="AlphaFoldDB" id="A0A8S1S279"/>
<protein>
    <submittedName>
        <fullName evidence="1">Uncharacterized protein</fullName>
    </submittedName>
</protein>
<dbReference type="Proteomes" id="UP000689195">
    <property type="component" value="Unassembled WGS sequence"/>
</dbReference>
<accession>A0A8S1S279</accession>
<sequence>MGQKNQKATPVQTREPIEIKVDLKRIWRLLDTEFKINQAKQALKYNDDQVAKQFLQIALNKIKVSLNFLRMANRVLFLEQEVKSTQANADNLVNVLIECCYTNSVIICEQSQQNINQIDRTLDDIMVQGKVMDPMMSKYEDNFQTNMTVDYMIQQLKKEEAQQLQELQPSNIQYKYIQV</sequence>
<keyword evidence="2" id="KW-1185">Reference proteome</keyword>
<organism evidence="1 2">
    <name type="scientific">Paramecium pentaurelia</name>
    <dbReference type="NCBI Taxonomy" id="43138"/>
    <lineage>
        <taxon>Eukaryota</taxon>
        <taxon>Sar</taxon>
        <taxon>Alveolata</taxon>
        <taxon>Ciliophora</taxon>
        <taxon>Intramacronucleata</taxon>
        <taxon>Oligohymenophorea</taxon>
        <taxon>Peniculida</taxon>
        <taxon>Parameciidae</taxon>
        <taxon>Paramecium</taxon>
    </lineage>
</organism>
<dbReference type="EMBL" id="CAJJDO010000003">
    <property type="protein sequence ID" value="CAD8134328.1"/>
    <property type="molecule type" value="Genomic_DNA"/>
</dbReference>
<reference evidence="1" key="1">
    <citation type="submission" date="2021-01" db="EMBL/GenBank/DDBJ databases">
        <authorList>
            <consortium name="Genoscope - CEA"/>
            <person name="William W."/>
        </authorList>
    </citation>
    <scope>NUCLEOTIDE SEQUENCE</scope>
</reference>
<name>A0A8S1S279_9CILI</name>
<proteinExistence type="predicted"/>
<gene>
    <name evidence="1" type="ORF">PPENT_87.1.T0030250</name>
</gene>
<comment type="caution">
    <text evidence="1">The sequence shown here is derived from an EMBL/GenBank/DDBJ whole genome shotgun (WGS) entry which is preliminary data.</text>
</comment>